<dbReference type="RefSeq" id="WP_230503387.1">
    <property type="nucleotide sequence ID" value="NZ_CAKJTJ010000024.1"/>
</dbReference>
<accession>A0ABN8ABS2</accession>
<proteinExistence type="inferred from homology"/>
<keyword evidence="8 9" id="KW-0413">Isomerase</keyword>
<dbReference type="Proteomes" id="UP000789833">
    <property type="component" value="Unassembled WGS sequence"/>
</dbReference>
<gene>
    <name evidence="9 11" type="primary">trpF</name>
    <name evidence="11" type="ORF">BACCIP111883_03441</name>
</gene>
<dbReference type="InterPro" id="IPR011060">
    <property type="entry name" value="RibuloseP-bd_barrel"/>
</dbReference>
<keyword evidence="6 9" id="KW-0822">Tryptophan biosynthesis</keyword>
<evidence type="ECO:0000259" key="10">
    <source>
        <dbReference type="Pfam" id="PF00697"/>
    </source>
</evidence>
<evidence type="ECO:0000313" key="12">
    <source>
        <dbReference type="Proteomes" id="UP000789833"/>
    </source>
</evidence>
<evidence type="ECO:0000256" key="2">
    <source>
        <dbReference type="ARBA" id="ARBA00004664"/>
    </source>
</evidence>
<dbReference type="HAMAP" id="MF_00135">
    <property type="entry name" value="PRAI"/>
    <property type="match status" value="1"/>
</dbReference>
<evidence type="ECO:0000256" key="7">
    <source>
        <dbReference type="ARBA" id="ARBA00023141"/>
    </source>
</evidence>
<dbReference type="InterPro" id="IPR013785">
    <property type="entry name" value="Aldolase_TIM"/>
</dbReference>
<dbReference type="EC" id="5.3.1.24" evidence="3 9"/>
<evidence type="ECO:0000256" key="4">
    <source>
        <dbReference type="ARBA" id="ARBA00022272"/>
    </source>
</evidence>
<feature type="domain" description="N-(5'phosphoribosyl) anthranilate isomerase (PRAI)" evidence="10">
    <location>
        <begin position="7"/>
        <end position="207"/>
    </location>
</feature>
<reference evidence="11 12" key="1">
    <citation type="submission" date="2021-10" db="EMBL/GenBank/DDBJ databases">
        <authorList>
            <person name="Criscuolo A."/>
        </authorList>
    </citation>
    <scope>NUCLEOTIDE SEQUENCE [LARGE SCALE GENOMIC DNA]</scope>
    <source>
        <strain evidence="12">CIP 111883</strain>
    </source>
</reference>
<keyword evidence="12" id="KW-1185">Reference proteome</keyword>
<dbReference type="SUPFAM" id="SSF51366">
    <property type="entry name" value="Ribulose-phoshate binding barrel"/>
    <property type="match status" value="1"/>
</dbReference>
<evidence type="ECO:0000256" key="3">
    <source>
        <dbReference type="ARBA" id="ARBA00012572"/>
    </source>
</evidence>
<evidence type="ECO:0000313" key="11">
    <source>
        <dbReference type="EMBL" id="CAG9622650.1"/>
    </source>
</evidence>
<keyword evidence="7 9" id="KW-0057">Aromatic amino acid biosynthesis</keyword>
<evidence type="ECO:0000256" key="8">
    <source>
        <dbReference type="ARBA" id="ARBA00023235"/>
    </source>
</evidence>
<dbReference type="PANTHER" id="PTHR42894">
    <property type="entry name" value="N-(5'-PHOSPHORIBOSYL)ANTHRANILATE ISOMERASE"/>
    <property type="match status" value="1"/>
</dbReference>
<evidence type="ECO:0000256" key="6">
    <source>
        <dbReference type="ARBA" id="ARBA00022822"/>
    </source>
</evidence>
<sequence length="220" mass="24687">MSNTLLKYCGNKTLLDYQISLQSNADYIGFVFAASKRRVCPVNASNWVEMNPPGKKKLVGVFVNQPIEEMIDTAQRVGLDVIQCHGDENVDFMRRLRSRFTGEIWKVIHHKNEDSVYSLVAFQGLITAVIVDKKIGNQYGGTGTSFDWSYIPAYLKVSKSLGIPCIIAGGVNDETINELLFFQPDGVDISTGIESNFRKDKRKMTLIESMVKNHGKQRTS</sequence>
<protein>
    <recommendedName>
        <fullName evidence="4 9">N-(5'-phosphoribosyl)anthranilate isomerase</fullName>
        <shortName evidence="9">PRAI</shortName>
        <ecNumber evidence="3 9">5.3.1.24</ecNumber>
    </recommendedName>
</protein>
<comment type="catalytic activity">
    <reaction evidence="1 9">
        <text>N-(5-phospho-beta-D-ribosyl)anthranilate = 1-(2-carboxyphenylamino)-1-deoxy-D-ribulose 5-phosphate</text>
        <dbReference type="Rhea" id="RHEA:21540"/>
        <dbReference type="ChEBI" id="CHEBI:18277"/>
        <dbReference type="ChEBI" id="CHEBI:58613"/>
        <dbReference type="EC" id="5.3.1.24"/>
    </reaction>
</comment>
<comment type="caution">
    <text evidence="11">The sequence shown here is derived from an EMBL/GenBank/DDBJ whole genome shotgun (WGS) entry which is preliminary data.</text>
</comment>
<evidence type="ECO:0000256" key="1">
    <source>
        <dbReference type="ARBA" id="ARBA00001164"/>
    </source>
</evidence>
<dbReference type="CDD" id="cd00405">
    <property type="entry name" value="PRAI"/>
    <property type="match status" value="1"/>
</dbReference>
<dbReference type="GO" id="GO:0004640">
    <property type="term" value="F:phosphoribosylanthranilate isomerase activity"/>
    <property type="evidence" value="ECO:0007669"/>
    <property type="project" value="UniProtKB-EC"/>
</dbReference>
<comment type="pathway">
    <text evidence="2 9">Amino-acid biosynthesis; L-tryptophan biosynthesis; L-tryptophan from chorismate: step 3/5.</text>
</comment>
<dbReference type="NCBIfam" id="NF002301">
    <property type="entry name" value="PRK01222.2-1"/>
    <property type="match status" value="1"/>
</dbReference>
<dbReference type="Pfam" id="PF00697">
    <property type="entry name" value="PRAI"/>
    <property type="match status" value="1"/>
</dbReference>
<dbReference type="Gene3D" id="3.20.20.70">
    <property type="entry name" value="Aldolase class I"/>
    <property type="match status" value="1"/>
</dbReference>
<dbReference type="EMBL" id="CAKJTJ010000024">
    <property type="protein sequence ID" value="CAG9622650.1"/>
    <property type="molecule type" value="Genomic_DNA"/>
</dbReference>
<name>A0ABN8ABS2_9BACI</name>
<dbReference type="InterPro" id="IPR044643">
    <property type="entry name" value="TrpF_fam"/>
</dbReference>
<comment type="similarity">
    <text evidence="9">Belongs to the TrpF family.</text>
</comment>
<dbReference type="PANTHER" id="PTHR42894:SF1">
    <property type="entry name" value="N-(5'-PHOSPHORIBOSYL)ANTHRANILATE ISOMERASE"/>
    <property type="match status" value="1"/>
</dbReference>
<keyword evidence="5 9" id="KW-0028">Amino-acid biosynthesis</keyword>
<dbReference type="InterPro" id="IPR001240">
    <property type="entry name" value="PRAI_dom"/>
</dbReference>
<evidence type="ECO:0000256" key="5">
    <source>
        <dbReference type="ARBA" id="ARBA00022605"/>
    </source>
</evidence>
<evidence type="ECO:0000256" key="9">
    <source>
        <dbReference type="HAMAP-Rule" id="MF_00135"/>
    </source>
</evidence>
<organism evidence="11 12">
    <name type="scientific">Sutcliffiella rhizosphaerae</name>
    <dbReference type="NCBI Taxonomy" id="2880967"/>
    <lineage>
        <taxon>Bacteria</taxon>
        <taxon>Bacillati</taxon>
        <taxon>Bacillota</taxon>
        <taxon>Bacilli</taxon>
        <taxon>Bacillales</taxon>
        <taxon>Bacillaceae</taxon>
        <taxon>Sutcliffiella</taxon>
    </lineage>
</organism>